<reference evidence="1" key="1">
    <citation type="submission" date="2016-12" db="EMBL/GenBank/DDBJ databases">
        <title>Characterization of a Plasmid Isolated from Enterococcus faecalis found in the Fecal Material of a Blue Whale.</title>
        <authorList>
            <person name="McLaughlin R."/>
        </authorList>
    </citation>
    <scope>NUCLEOTIDE SEQUENCE</scope>
    <source>
        <strain evidence="1">3</strain>
        <plasmid evidence="1">pGTC3</plasmid>
    </source>
</reference>
<sequence>MFFTIFSTFINSKNQKFLEKQDNVIVKKIEFHPEISTKRRMHSGIGTYWEIVVESKIDGKPILVSASYNLEKQPNFQAGDKISVRGKELKKVK</sequence>
<protein>
    <submittedName>
        <fullName evidence="1">Uncharacterized protein</fullName>
    </submittedName>
</protein>
<proteinExistence type="predicted"/>
<evidence type="ECO:0000313" key="1">
    <source>
        <dbReference type="EMBL" id="ARO46301.1"/>
    </source>
</evidence>
<geneLocation type="plasmid" evidence="1">
    <name>pGTC3</name>
</geneLocation>
<dbReference type="RefSeq" id="WP_172689768.1">
    <property type="nucleotide sequence ID" value="NZ_KY303941.1"/>
</dbReference>
<name>A0A1W6QYI8_ENTFL</name>
<keyword evidence="1" id="KW-0614">Plasmid</keyword>
<dbReference type="EMBL" id="KY303941">
    <property type="protein sequence ID" value="ARO46301.1"/>
    <property type="molecule type" value="Genomic_DNA"/>
</dbReference>
<accession>A0A1W6QYI8</accession>
<organism evidence="1">
    <name type="scientific">Enterococcus faecalis</name>
    <name type="common">Streptococcus faecalis</name>
    <dbReference type="NCBI Taxonomy" id="1351"/>
    <lineage>
        <taxon>Bacteria</taxon>
        <taxon>Bacillati</taxon>
        <taxon>Bacillota</taxon>
        <taxon>Bacilli</taxon>
        <taxon>Lactobacillales</taxon>
        <taxon>Enterococcaceae</taxon>
        <taxon>Enterococcus</taxon>
    </lineage>
</organism>
<dbReference type="AlphaFoldDB" id="A0A1W6QYI8"/>